<dbReference type="RefSeq" id="WP_118639940.1">
    <property type="nucleotide sequence ID" value="NZ_JAAITT010000001.1"/>
</dbReference>
<comment type="caution">
    <text evidence="1">The sequence shown here is derived from an EMBL/GenBank/DDBJ whole genome shotgun (WGS) entry which is preliminary data.</text>
</comment>
<gene>
    <name evidence="1" type="ORF">G5B36_00235</name>
</gene>
<dbReference type="Proteomes" id="UP000669239">
    <property type="component" value="Unassembled WGS sequence"/>
</dbReference>
<sequence>MKLANTVPAVEASFAGAEVQRAASPLWRGAGAAAHCWGQGATPIGRLRAAAIIGSRTKCLGRLRAAAPSGQG</sequence>
<evidence type="ECO:0000313" key="1">
    <source>
        <dbReference type="EMBL" id="NSJ47145.1"/>
    </source>
</evidence>
<organism evidence="1 2">
    <name type="scientific">Enterocloster aldenensis</name>
    <dbReference type="NCBI Taxonomy" id="358742"/>
    <lineage>
        <taxon>Bacteria</taxon>
        <taxon>Bacillati</taxon>
        <taxon>Bacillota</taxon>
        <taxon>Clostridia</taxon>
        <taxon>Lachnospirales</taxon>
        <taxon>Lachnospiraceae</taxon>
        <taxon>Enterocloster</taxon>
    </lineage>
</organism>
<accession>A0ABX2HFG9</accession>
<reference evidence="1 2" key="1">
    <citation type="journal article" date="2020" name="Cell Host Microbe">
        <title>Functional and Genomic Variation between Human-Derived Isolates of Lachnospiraceae Reveals Inter- and Intra-Species Diversity.</title>
        <authorList>
            <person name="Sorbara M.T."/>
            <person name="Littmann E.R."/>
            <person name="Fontana E."/>
            <person name="Moody T.U."/>
            <person name="Kohout C.E."/>
            <person name="Gjonbalaj M."/>
            <person name="Eaton V."/>
            <person name="Seok R."/>
            <person name="Leiner I.M."/>
            <person name="Pamer E.G."/>
        </authorList>
    </citation>
    <scope>NUCLEOTIDE SEQUENCE [LARGE SCALE GENOMIC DNA]</scope>
    <source>
        <strain evidence="1 2">MSK.1.17</strain>
    </source>
</reference>
<name>A0ABX2HFG9_9FIRM</name>
<protein>
    <submittedName>
        <fullName evidence="1">Uncharacterized protein</fullName>
    </submittedName>
</protein>
<proteinExistence type="predicted"/>
<keyword evidence="2" id="KW-1185">Reference proteome</keyword>
<dbReference type="EMBL" id="JAAITT010000001">
    <property type="protein sequence ID" value="NSJ47145.1"/>
    <property type="molecule type" value="Genomic_DNA"/>
</dbReference>
<evidence type="ECO:0000313" key="2">
    <source>
        <dbReference type="Proteomes" id="UP000669239"/>
    </source>
</evidence>